<dbReference type="AlphaFoldDB" id="A0A0S3RIB4"/>
<evidence type="ECO:0000256" key="5">
    <source>
        <dbReference type="ARBA" id="ARBA00022737"/>
    </source>
</evidence>
<keyword evidence="4 12" id="KW-0732">Signal</keyword>
<dbReference type="GO" id="GO:0004672">
    <property type="term" value="F:protein kinase activity"/>
    <property type="evidence" value="ECO:0007669"/>
    <property type="project" value="InterPro"/>
</dbReference>
<keyword evidence="9" id="KW-0547">Nucleotide-binding</keyword>
<dbReference type="PANTHER" id="PTHR48007:SF13">
    <property type="entry name" value="PROTEIN STRUBBELIG-RECEPTOR FAMILY 4"/>
    <property type="match status" value="1"/>
</dbReference>
<evidence type="ECO:0000256" key="6">
    <source>
        <dbReference type="ARBA" id="ARBA00022989"/>
    </source>
</evidence>
<dbReference type="FunFam" id="1.10.510.10:FF:000095">
    <property type="entry name" value="protein STRUBBELIG-RECEPTOR FAMILY 8"/>
    <property type="match status" value="1"/>
</dbReference>
<feature type="region of interest" description="Disordered" evidence="10">
    <location>
        <begin position="702"/>
        <end position="724"/>
    </location>
</feature>
<evidence type="ECO:0000256" key="7">
    <source>
        <dbReference type="ARBA" id="ARBA00023136"/>
    </source>
</evidence>
<keyword evidence="2" id="KW-0433">Leucine-rich repeat</keyword>
<dbReference type="Pfam" id="PF07714">
    <property type="entry name" value="PK_Tyr_Ser-Thr"/>
    <property type="match status" value="1"/>
</dbReference>
<evidence type="ECO:0000256" key="10">
    <source>
        <dbReference type="SAM" id="MobiDB-lite"/>
    </source>
</evidence>
<evidence type="ECO:0000256" key="4">
    <source>
        <dbReference type="ARBA" id="ARBA00022729"/>
    </source>
</evidence>
<evidence type="ECO:0000256" key="9">
    <source>
        <dbReference type="PROSITE-ProRule" id="PRU10141"/>
    </source>
</evidence>
<dbReference type="GO" id="GO:0005524">
    <property type="term" value="F:ATP binding"/>
    <property type="evidence" value="ECO:0007669"/>
    <property type="project" value="UniProtKB-UniRule"/>
</dbReference>
<reference evidence="14 15" key="1">
    <citation type="journal article" date="2015" name="Sci. Rep.">
        <title>The power of single molecule real-time sequencing technology in the de novo assembly of a eukaryotic genome.</title>
        <authorList>
            <person name="Sakai H."/>
            <person name="Naito K."/>
            <person name="Ogiso-Tanaka E."/>
            <person name="Takahashi Y."/>
            <person name="Iseki K."/>
            <person name="Muto C."/>
            <person name="Satou K."/>
            <person name="Teruya K."/>
            <person name="Shiroma A."/>
            <person name="Shimoji M."/>
            <person name="Hirano T."/>
            <person name="Itoh T."/>
            <person name="Kaga A."/>
            <person name="Tomooka N."/>
        </authorList>
    </citation>
    <scope>NUCLEOTIDE SEQUENCE [LARGE SCALE GENOMIC DNA]</scope>
    <source>
        <strain evidence="15">cv. Shumari</strain>
    </source>
</reference>
<accession>A0A0S3RIB4</accession>
<sequence length="724" mass="78227">MVEFRRLLLLLCITSCILCWMPNGATSATDPNDATAVRLLFQNLNSPSQLGWPVNGDDPCGQPWKGISCSGNRVTEIKLSNLGLTGSLPYGLESLTSLSTLDMSGNSLGGSIPYQLPPYVQRLNLAYNNITGTVPYSISNLNALTDLNLGHNQLQQGLAVNFLNLSTLSTLDLSFNSLIGDLPQTMSSLSHITTLNLQNNQFTGTIDVLANLPLDNLNVENNNFTGWIPEQLKDINLQSGGNGWSSGPAPPPPPGTPPVPKRNKHHQSGGGSPTTPDVGDSSSSSVDTGKKSGIGGGAIAGIVVSVIVVGVIVAFFLVKRKSKKTSSDLEKLDDQSFAPLPSNGVHEEKSEQTSSVSDMKTFDTSASINLKPPPIDRHKSFDDEEFSKKPTIVKKTVTAPANVKSYSIADLQIATGSFSVDHLVGEGSFGRVYRAQFDDGEVLAVKKIDSSVLSNDLSDDFIEIISNISSLHHPNVTELVGYCSEYGQHLLVYKFHKNGSLHDFLHLPDEYSKPLIWNSRVKIALGTARALEYLHEVSSPSVVHKNIKSANILLDTELNPHLSDSGLASYIPNADQILSHNVGSGYDAPEVALSGQYTLQSDVYSFGVVMLELLSGRMPFDSSRPRSEQSLVRWATPQLHDIDALGKMVDPTLKGLYPVKSLSRFADVIALCVQPEPEFRPPMSEVVQALVRLVQRANMSKRTFSSSDHGGSQRGSDEAALREI</sequence>
<dbReference type="InterPro" id="IPR046959">
    <property type="entry name" value="PRK1-6/SRF4-like"/>
</dbReference>
<feature type="compositionally biased region" description="Pro residues" evidence="10">
    <location>
        <begin position="248"/>
        <end position="260"/>
    </location>
</feature>
<dbReference type="Gene3D" id="3.30.200.20">
    <property type="entry name" value="Phosphorylase Kinase, domain 1"/>
    <property type="match status" value="1"/>
</dbReference>
<feature type="chain" id="PRO_5006617040" description="Protein kinase domain-containing protein" evidence="12">
    <location>
        <begin position="28"/>
        <end position="724"/>
    </location>
</feature>
<dbReference type="Proteomes" id="UP000291084">
    <property type="component" value="Chromosome 2"/>
</dbReference>
<feature type="region of interest" description="Disordered" evidence="10">
    <location>
        <begin position="238"/>
        <end position="289"/>
    </location>
</feature>
<dbReference type="InterPro" id="IPR032675">
    <property type="entry name" value="LRR_dom_sf"/>
</dbReference>
<feature type="transmembrane region" description="Helical" evidence="11">
    <location>
        <begin position="294"/>
        <end position="318"/>
    </location>
</feature>
<dbReference type="GO" id="GO:0016020">
    <property type="term" value="C:membrane"/>
    <property type="evidence" value="ECO:0007669"/>
    <property type="project" value="UniProtKB-SubCell"/>
</dbReference>
<dbReference type="Gene3D" id="1.10.510.10">
    <property type="entry name" value="Transferase(Phosphotransferase) domain 1"/>
    <property type="match status" value="1"/>
</dbReference>
<dbReference type="SUPFAM" id="SSF56112">
    <property type="entry name" value="Protein kinase-like (PK-like)"/>
    <property type="match status" value="1"/>
</dbReference>
<keyword evidence="3 11" id="KW-0812">Transmembrane</keyword>
<evidence type="ECO:0000256" key="1">
    <source>
        <dbReference type="ARBA" id="ARBA00004370"/>
    </source>
</evidence>
<keyword evidence="9" id="KW-0067">ATP-binding</keyword>
<dbReference type="InterPro" id="IPR001245">
    <property type="entry name" value="Ser-Thr/Tyr_kinase_cat_dom"/>
</dbReference>
<evidence type="ECO:0000256" key="12">
    <source>
        <dbReference type="SAM" id="SignalP"/>
    </source>
</evidence>
<feature type="domain" description="Protein kinase" evidence="13">
    <location>
        <begin position="418"/>
        <end position="693"/>
    </location>
</feature>
<dbReference type="Pfam" id="PF00560">
    <property type="entry name" value="LRR_1"/>
    <property type="match status" value="3"/>
</dbReference>
<evidence type="ECO:0000256" key="11">
    <source>
        <dbReference type="SAM" id="Phobius"/>
    </source>
</evidence>
<dbReference type="OrthoDB" id="615426at2759"/>
<evidence type="ECO:0000256" key="3">
    <source>
        <dbReference type="ARBA" id="ARBA00022692"/>
    </source>
</evidence>
<feature type="compositionally biased region" description="Low complexity" evidence="10">
    <location>
        <begin position="273"/>
        <end position="287"/>
    </location>
</feature>
<proteinExistence type="predicted"/>
<dbReference type="InterPro" id="IPR001611">
    <property type="entry name" value="Leu-rich_rpt"/>
</dbReference>
<dbReference type="PROSITE" id="PS50011">
    <property type="entry name" value="PROTEIN_KINASE_DOM"/>
    <property type="match status" value="1"/>
</dbReference>
<name>A0A0S3RIB4_PHAAN</name>
<evidence type="ECO:0000259" key="13">
    <source>
        <dbReference type="PROSITE" id="PS50011"/>
    </source>
</evidence>
<dbReference type="SUPFAM" id="SSF52058">
    <property type="entry name" value="L domain-like"/>
    <property type="match status" value="1"/>
</dbReference>
<feature type="region of interest" description="Disordered" evidence="10">
    <location>
        <begin position="327"/>
        <end position="359"/>
    </location>
</feature>
<evidence type="ECO:0000313" key="15">
    <source>
        <dbReference type="Proteomes" id="UP000291084"/>
    </source>
</evidence>
<evidence type="ECO:0000256" key="8">
    <source>
        <dbReference type="ARBA" id="ARBA00023170"/>
    </source>
</evidence>
<organism evidence="14 15">
    <name type="scientific">Vigna angularis var. angularis</name>
    <dbReference type="NCBI Taxonomy" id="157739"/>
    <lineage>
        <taxon>Eukaryota</taxon>
        <taxon>Viridiplantae</taxon>
        <taxon>Streptophyta</taxon>
        <taxon>Embryophyta</taxon>
        <taxon>Tracheophyta</taxon>
        <taxon>Spermatophyta</taxon>
        <taxon>Magnoliopsida</taxon>
        <taxon>eudicotyledons</taxon>
        <taxon>Gunneridae</taxon>
        <taxon>Pentapetalae</taxon>
        <taxon>rosids</taxon>
        <taxon>fabids</taxon>
        <taxon>Fabales</taxon>
        <taxon>Fabaceae</taxon>
        <taxon>Papilionoideae</taxon>
        <taxon>50 kb inversion clade</taxon>
        <taxon>NPAAA clade</taxon>
        <taxon>indigoferoid/millettioid clade</taxon>
        <taxon>Phaseoleae</taxon>
        <taxon>Vigna</taxon>
    </lineage>
</organism>
<feature type="signal peptide" evidence="12">
    <location>
        <begin position="1"/>
        <end position="27"/>
    </location>
</feature>
<dbReference type="PANTHER" id="PTHR48007">
    <property type="entry name" value="LEUCINE-RICH REPEAT RECEPTOR-LIKE PROTEIN KINASE PXC1"/>
    <property type="match status" value="1"/>
</dbReference>
<dbReference type="FunFam" id="3.30.200.20:FF:000125">
    <property type="entry name" value="Protein STRUBBELIG-RECEPTOR FAMILY 8"/>
    <property type="match status" value="1"/>
</dbReference>
<keyword evidence="5" id="KW-0677">Repeat</keyword>
<keyword evidence="6 11" id="KW-1133">Transmembrane helix</keyword>
<evidence type="ECO:0000256" key="2">
    <source>
        <dbReference type="ARBA" id="ARBA00022614"/>
    </source>
</evidence>
<feature type="compositionally biased region" description="Basic and acidic residues" evidence="10">
    <location>
        <begin position="715"/>
        <end position="724"/>
    </location>
</feature>
<protein>
    <recommendedName>
        <fullName evidence="13">Protein kinase domain-containing protein</fullName>
    </recommendedName>
</protein>
<evidence type="ECO:0000313" key="14">
    <source>
        <dbReference type="EMBL" id="BAT80386.1"/>
    </source>
</evidence>
<comment type="subcellular location">
    <subcellularLocation>
        <location evidence="1">Membrane</location>
    </subcellularLocation>
</comment>
<dbReference type="InterPro" id="IPR017441">
    <property type="entry name" value="Protein_kinase_ATP_BS"/>
</dbReference>
<gene>
    <name evidence="14" type="primary">Vigan.02G339500</name>
    <name evidence="14" type="ORF">VIGAN_02339500</name>
</gene>
<dbReference type="EMBL" id="AP015035">
    <property type="protein sequence ID" value="BAT80386.1"/>
    <property type="molecule type" value="Genomic_DNA"/>
</dbReference>
<dbReference type="PROSITE" id="PS00107">
    <property type="entry name" value="PROTEIN_KINASE_ATP"/>
    <property type="match status" value="1"/>
</dbReference>
<keyword evidence="15" id="KW-1185">Reference proteome</keyword>
<dbReference type="Gene3D" id="3.80.10.10">
    <property type="entry name" value="Ribonuclease Inhibitor"/>
    <property type="match status" value="2"/>
</dbReference>
<feature type="binding site" evidence="9">
    <location>
        <position position="447"/>
    </location>
    <ligand>
        <name>ATP</name>
        <dbReference type="ChEBI" id="CHEBI:30616"/>
    </ligand>
</feature>
<dbReference type="FunFam" id="3.80.10.10:FF:000062">
    <property type="entry name" value="protein STRUBBELIG-RECEPTOR FAMILY 3"/>
    <property type="match status" value="1"/>
</dbReference>
<dbReference type="InterPro" id="IPR000719">
    <property type="entry name" value="Prot_kinase_dom"/>
</dbReference>
<dbReference type="InterPro" id="IPR011009">
    <property type="entry name" value="Kinase-like_dom_sf"/>
</dbReference>
<keyword evidence="8" id="KW-0675">Receptor</keyword>
<keyword evidence="7 11" id="KW-0472">Membrane</keyword>